<sequence length="212" mass="23481">MEKTKERRARRTGRVLEIALGIGLAAALVWGISSLHRQQELADRVVRLHILANSDSEEDQALKLRVRDRLLERATEILEAAEDRASAEKALRTALPELQNLAAEEIATEGYTYSVTAELEETTFPTREYEDFTLPAGDYLALRVLIGEGAGRNWWCVVFPPLCTASTTSLAQTAMSAGLSDDDVKLITEDGGGYAIKFKSIELWEALKEKLS</sequence>
<keyword evidence="1" id="KW-1133">Transmembrane helix</keyword>
<keyword evidence="1" id="KW-0812">Transmembrane</keyword>
<dbReference type="EMBL" id="VSSQ01014855">
    <property type="protein sequence ID" value="MPM54550.1"/>
    <property type="molecule type" value="Genomic_DNA"/>
</dbReference>
<dbReference type="NCBIfam" id="TIGR02837">
    <property type="entry name" value="spore_II_R"/>
    <property type="match status" value="1"/>
</dbReference>
<organism evidence="2">
    <name type="scientific">bioreactor metagenome</name>
    <dbReference type="NCBI Taxonomy" id="1076179"/>
    <lineage>
        <taxon>unclassified sequences</taxon>
        <taxon>metagenomes</taxon>
        <taxon>ecological metagenomes</taxon>
    </lineage>
</organism>
<gene>
    <name evidence="2" type="ORF">SDC9_101328</name>
</gene>
<dbReference type="Pfam" id="PF09551">
    <property type="entry name" value="Spore_II_R"/>
    <property type="match status" value="1"/>
</dbReference>
<proteinExistence type="predicted"/>
<comment type="caution">
    <text evidence="2">The sequence shown here is derived from an EMBL/GenBank/DDBJ whole genome shotgun (WGS) entry which is preliminary data.</text>
</comment>
<accession>A0A645AN63</accession>
<evidence type="ECO:0008006" key="3">
    <source>
        <dbReference type="Google" id="ProtNLM"/>
    </source>
</evidence>
<protein>
    <recommendedName>
        <fullName evidence="3">Stage II sporulation protein R</fullName>
    </recommendedName>
</protein>
<name>A0A645AN63_9ZZZZ</name>
<evidence type="ECO:0000256" key="1">
    <source>
        <dbReference type="SAM" id="Phobius"/>
    </source>
</evidence>
<keyword evidence="1" id="KW-0472">Membrane</keyword>
<dbReference type="InterPro" id="IPR014202">
    <property type="entry name" value="Spore_II_R"/>
</dbReference>
<dbReference type="AlphaFoldDB" id="A0A645AN63"/>
<evidence type="ECO:0000313" key="2">
    <source>
        <dbReference type="EMBL" id="MPM54550.1"/>
    </source>
</evidence>
<feature type="transmembrane region" description="Helical" evidence="1">
    <location>
        <begin position="12"/>
        <end position="32"/>
    </location>
</feature>
<reference evidence="2" key="1">
    <citation type="submission" date="2019-08" db="EMBL/GenBank/DDBJ databases">
        <authorList>
            <person name="Kucharzyk K."/>
            <person name="Murdoch R.W."/>
            <person name="Higgins S."/>
            <person name="Loffler F."/>
        </authorList>
    </citation>
    <scope>NUCLEOTIDE SEQUENCE</scope>
</reference>